<reference evidence="2 3" key="1">
    <citation type="submission" date="2014-06" db="EMBL/GenBank/DDBJ databases">
        <authorList>
            <person name="Swart Estienne"/>
        </authorList>
    </citation>
    <scope>NUCLEOTIDE SEQUENCE [LARGE SCALE GENOMIC DNA]</scope>
    <source>
        <strain evidence="2 3">130c</strain>
    </source>
</reference>
<feature type="region of interest" description="Disordered" evidence="1">
    <location>
        <begin position="618"/>
        <end position="663"/>
    </location>
</feature>
<proteinExistence type="predicted"/>
<feature type="region of interest" description="Disordered" evidence="1">
    <location>
        <begin position="765"/>
        <end position="805"/>
    </location>
</feature>
<feature type="compositionally biased region" description="Polar residues" evidence="1">
    <location>
        <begin position="627"/>
        <end position="663"/>
    </location>
</feature>
<organism evidence="2 3">
    <name type="scientific">Stylonychia lemnae</name>
    <name type="common">Ciliate</name>
    <dbReference type="NCBI Taxonomy" id="5949"/>
    <lineage>
        <taxon>Eukaryota</taxon>
        <taxon>Sar</taxon>
        <taxon>Alveolata</taxon>
        <taxon>Ciliophora</taxon>
        <taxon>Intramacronucleata</taxon>
        <taxon>Spirotrichea</taxon>
        <taxon>Stichotrichia</taxon>
        <taxon>Sporadotrichida</taxon>
        <taxon>Oxytrichidae</taxon>
        <taxon>Stylonychinae</taxon>
        <taxon>Stylonychia</taxon>
    </lineage>
</organism>
<dbReference type="InParanoid" id="A0A077ZW08"/>
<dbReference type="EMBL" id="CCKQ01002958">
    <property type="protein sequence ID" value="CDW74059.1"/>
    <property type="molecule type" value="Genomic_DNA"/>
</dbReference>
<feature type="compositionally biased region" description="Polar residues" evidence="1">
    <location>
        <begin position="160"/>
        <end position="198"/>
    </location>
</feature>
<protein>
    <submittedName>
        <fullName evidence="2">Uncharacterized protein</fullName>
    </submittedName>
</protein>
<dbReference type="AlphaFoldDB" id="A0A077ZW08"/>
<dbReference type="Proteomes" id="UP000039865">
    <property type="component" value="Unassembled WGS sequence"/>
</dbReference>
<sequence length="898" mass="103017">MIQLGINQTHIKRQSSMMLQEKSKPTQSLDEMRKIEQSRTIDNLNTNTIRSSFQRKNKSSDVTDVMIETFSFQQPNHCQTNKNSVTLIPQSNNISFGEGQRSENIIAQHQASSGLNSNQTTINNTLNINQNNQYGNNLSVSNIQNGIHLQTGGMADYSKQKSLQRGQDDSAPSNDGGDNQSSANPLSQKNPGISTPSSQHQQNLIKQQKINQVEQLNQLMKQQIFLDANYDDQSRKEPLLFSHYYSNKNSREQSIIKQATQIVKTQNKKIKNLMILPMKNATKAVVPRVQPDFDYYLDEHSTFPMDDQSILAISSDNINSKKPQKHRKNVQMSKSIASSLKATPNKYSNYLSNRNSQRYITVITNEDSQEIQNANENNADQVIHLGESQFITKDNQSKQTGFYLTQLGSSDILVNSNKNSGPGIMQYQETSNKLRIKRDLNQSRPMTKEVRSNSREQIQKYDSEIRPMTVFSQQRLKRRTVLLNKKGGYLSQNQYQINLLRNSSNSNSQKQQQHFQDTQEMQTGIKSINHLRLSKQRFLQMINPSNQSFENHEQYQQTQGKQFSVSESQIVIKDISLKTPFKSKKQSMNESSVTNHNSMAYSGQQTVIKLRQDLLLSKPKHKKLNKGIQTHRNSSPKKNPQENQTSQFYNNKSRTANQSKKVSNLIDSEIPKTQHQNGHLSNLEMLTTDSNNNGTSDQENFNRQTQMQLKNYNPYIKMNEPNFVQRKIYYKKLGQNNLLDALLKQYQQMPLVEIEYQDHHASLSFQNDKNNDERLQSQESQKSPKRRSAFQARHQSESRAKSIGGNIHISSAHKNSMINVNQDKQGSINPKKLSYMKNYGTNFFLRDKCNTSSSLNNSKLLNNNMISSGKKRNIARNGDQMRVLMNQYKQNITQQATQ</sequence>
<evidence type="ECO:0000256" key="1">
    <source>
        <dbReference type="SAM" id="MobiDB-lite"/>
    </source>
</evidence>
<keyword evidence="3" id="KW-1185">Reference proteome</keyword>
<name>A0A077ZW08_STYLE</name>
<evidence type="ECO:0000313" key="3">
    <source>
        <dbReference type="Proteomes" id="UP000039865"/>
    </source>
</evidence>
<feature type="region of interest" description="Disordered" evidence="1">
    <location>
        <begin position="159"/>
        <end position="204"/>
    </location>
</feature>
<gene>
    <name evidence="2" type="primary">Contig2810.g3010</name>
    <name evidence="2" type="ORF">STYLEM_3052</name>
</gene>
<evidence type="ECO:0000313" key="2">
    <source>
        <dbReference type="EMBL" id="CDW74059.1"/>
    </source>
</evidence>
<accession>A0A077ZW08</accession>